<dbReference type="Pfam" id="PF07309">
    <property type="entry name" value="FlaF"/>
    <property type="match status" value="1"/>
</dbReference>
<evidence type="ECO:0000313" key="1">
    <source>
        <dbReference type="EMBL" id="MFD1913704.1"/>
    </source>
</evidence>
<protein>
    <submittedName>
        <fullName evidence="1">Flagellar biosynthesis regulator FlaF</fullName>
    </submittedName>
</protein>
<name>A0ABW4S8D1_9RHOB</name>
<accession>A0ABW4S8D1</accession>
<keyword evidence="1" id="KW-0966">Cell projection</keyword>
<evidence type="ECO:0000313" key="2">
    <source>
        <dbReference type="Proteomes" id="UP001597353"/>
    </source>
</evidence>
<proteinExistence type="predicted"/>
<dbReference type="RefSeq" id="WP_390263979.1">
    <property type="nucleotide sequence ID" value="NZ_JBHUGH010000012.1"/>
</dbReference>
<gene>
    <name evidence="1" type="primary">flaF</name>
    <name evidence="1" type="ORF">ACFSGJ_15940</name>
</gene>
<keyword evidence="1" id="KW-0282">Flagellum</keyword>
<reference evidence="2" key="1">
    <citation type="journal article" date="2019" name="Int. J. Syst. Evol. Microbiol.">
        <title>The Global Catalogue of Microorganisms (GCM) 10K type strain sequencing project: providing services to taxonomists for standard genome sequencing and annotation.</title>
        <authorList>
            <consortium name="The Broad Institute Genomics Platform"/>
            <consortium name="The Broad Institute Genome Sequencing Center for Infectious Disease"/>
            <person name="Wu L."/>
            <person name="Ma J."/>
        </authorList>
    </citation>
    <scope>NUCLEOTIDE SEQUENCE [LARGE SCALE GENOMIC DNA]</scope>
    <source>
        <strain evidence="2">CGMCC 4.7242</strain>
    </source>
</reference>
<sequence>MYAQHLAKTAYSGRETPTRTLRGIEYDVLARVTQALRGSGTGAITDFSATAAALHENGRLWRLFLVAVADPQNGLPAQLRASLFYLAEFTAIHTERVLAGRATPEALVDINTAVMRGLRQERSAQ</sequence>
<keyword evidence="2" id="KW-1185">Reference proteome</keyword>
<dbReference type="Proteomes" id="UP001597353">
    <property type="component" value="Unassembled WGS sequence"/>
</dbReference>
<keyword evidence="1" id="KW-0969">Cilium</keyword>
<dbReference type="NCBIfam" id="NF009435">
    <property type="entry name" value="PRK12794.1"/>
    <property type="match status" value="1"/>
</dbReference>
<dbReference type="EMBL" id="JBHUGH010000012">
    <property type="protein sequence ID" value="MFD1913704.1"/>
    <property type="molecule type" value="Genomic_DNA"/>
</dbReference>
<dbReference type="InterPro" id="IPR010845">
    <property type="entry name" value="FlaF"/>
</dbReference>
<organism evidence="1 2">
    <name type="scientific">Halodurantibacterium flavum</name>
    <dbReference type="NCBI Taxonomy" id="1382802"/>
    <lineage>
        <taxon>Bacteria</taxon>
        <taxon>Pseudomonadati</taxon>
        <taxon>Pseudomonadota</taxon>
        <taxon>Alphaproteobacteria</taxon>
        <taxon>Rhodobacterales</taxon>
        <taxon>Paracoccaceae</taxon>
        <taxon>Halodurantibacterium</taxon>
    </lineage>
</organism>
<comment type="caution">
    <text evidence="1">The sequence shown here is derived from an EMBL/GenBank/DDBJ whole genome shotgun (WGS) entry which is preliminary data.</text>
</comment>